<proteinExistence type="predicted"/>
<name>A0A261Y4E8_9FUNG</name>
<comment type="caution">
    <text evidence="1">The sequence shown here is derived from an EMBL/GenBank/DDBJ whole genome shotgun (WGS) entry which is preliminary data.</text>
</comment>
<dbReference type="OrthoDB" id="2250046at2759"/>
<accession>A0A261Y4E8</accession>
<evidence type="ECO:0000313" key="1">
    <source>
        <dbReference type="EMBL" id="OZJ05344.1"/>
    </source>
</evidence>
<dbReference type="Gene3D" id="3.30.300.20">
    <property type="match status" value="1"/>
</dbReference>
<dbReference type="SUPFAM" id="SSF89919">
    <property type="entry name" value="Ribosome-binding factor A, RbfA"/>
    <property type="match status" value="1"/>
</dbReference>
<gene>
    <name evidence="1" type="ORF">BZG36_01571</name>
</gene>
<protein>
    <submittedName>
        <fullName evidence="1">Uncharacterized protein</fullName>
    </submittedName>
</protein>
<dbReference type="AlphaFoldDB" id="A0A261Y4E8"/>
<dbReference type="EMBL" id="MVBO01000017">
    <property type="protein sequence ID" value="OZJ05344.1"/>
    <property type="molecule type" value="Genomic_DNA"/>
</dbReference>
<organism evidence="1 2">
    <name type="scientific">Bifiguratus adelaidae</name>
    <dbReference type="NCBI Taxonomy" id="1938954"/>
    <lineage>
        <taxon>Eukaryota</taxon>
        <taxon>Fungi</taxon>
        <taxon>Fungi incertae sedis</taxon>
        <taxon>Mucoromycota</taxon>
        <taxon>Mucoromycotina</taxon>
        <taxon>Endogonomycetes</taxon>
        <taxon>Endogonales</taxon>
        <taxon>Endogonales incertae sedis</taxon>
        <taxon>Bifiguratus</taxon>
    </lineage>
</organism>
<dbReference type="InterPro" id="IPR015946">
    <property type="entry name" value="KH_dom-like_a/b"/>
</dbReference>
<dbReference type="InterPro" id="IPR023799">
    <property type="entry name" value="RbfA_dom_sf"/>
</dbReference>
<reference evidence="1 2" key="1">
    <citation type="journal article" date="2017" name="Mycologia">
        <title>Bifiguratus adelaidae, gen. et sp. nov., a new member of Mucoromycotina in endophytic and soil-dwelling habitats.</title>
        <authorList>
            <person name="Torres-Cruz T.J."/>
            <person name="Billingsley Tobias T.L."/>
            <person name="Almatruk M."/>
            <person name="Hesse C."/>
            <person name="Kuske C.R."/>
            <person name="Desiro A."/>
            <person name="Benucci G.M."/>
            <person name="Bonito G."/>
            <person name="Stajich J.E."/>
            <person name="Dunlap C."/>
            <person name="Arnold A.E."/>
            <person name="Porras-Alfaro A."/>
        </authorList>
    </citation>
    <scope>NUCLEOTIDE SEQUENCE [LARGE SCALE GENOMIC DNA]</scope>
    <source>
        <strain evidence="1 2">AZ0501</strain>
    </source>
</reference>
<sequence>MSKLLAKSDQIKVNVNEREQDVDALNQHVLSEWMIPGKYQRYFKPKRRRVEEGLIKGEATDAESIPDIVQKAPFKHSATDATKTPTVLQKRYAQQTWRALDRMYASDALPSRYVTKDFITIDAVEISPNLKRCNVLYSPMAKDEKQKKHIISAMDASAAILSRYVKQHADFRRPIRINFLPCDKQHVQSVLDAIAQDLGTNP</sequence>
<evidence type="ECO:0000313" key="2">
    <source>
        <dbReference type="Proteomes" id="UP000242875"/>
    </source>
</evidence>
<dbReference type="Proteomes" id="UP000242875">
    <property type="component" value="Unassembled WGS sequence"/>
</dbReference>
<keyword evidence="2" id="KW-1185">Reference proteome</keyword>